<dbReference type="InterPro" id="IPR050486">
    <property type="entry name" value="Mannose-1P_guanyltransferase"/>
</dbReference>
<dbReference type="AlphaFoldDB" id="A0A0A6PLW0"/>
<gene>
    <name evidence="4" type="ORF">PN36_00925</name>
</gene>
<proteinExistence type="predicted"/>
<dbReference type="SUPFAM" id="SSF53448">
    <property type="entry name" value="Nucleotide-diphospho-sugar transferases"/>
    <property type="match status" value="1"/>
</dbReference>
<dbReference type="EMBL" id="JSZA02000002">
    <property type="protein sequence ID" value="KHD06142.1"/>
    <property type="molecule type" value="Genomic_DNA"/>
</dbReference>
<dbReference type="Gene3D" id="3.90.550.10">
    <property type="entry name" value="Spore Coat Polysaccharide Biosynthesis Protein SpsA, Chain A"/>
    <property type="match status" value="1"/>
</dbReference>
<dbReference type="InterPro" id="IPR029044">
    <property type="entry name" value="Nucleotide-diphossugar_trans"/>
</dbReference>
<dbReference type="Pfam" id="PF00483">
    <property type="entry name" value="NTP_transferase"/>
    <property type="match status" value="1"/>
</dbReference>
<evidence type="ECO:0000313" key="4">
    <source>
        <dbReference type="EMBL" id="KHD06142.1"/>
    </source>
</evidence>
<comment type="caution">
    <text evidence="4">The sequence shown here is derived from an EMBL/GenBank/DDBJ whole genome shotgun (WGS) entry which is preliminary data.</text>
</comment>
<dbReference type="Pfam" id="PF02397">
    <property type="entry name" value="Bac_transf"/>
    <property type="match status" value="1"/>
</dbReference>
<evidence type="ECO:0000313" key="5">
    <source>
        <dbReference type="Proteomes" id="UP000030428"/>
    </source>
</evidence>
<keyword evidence="1" id="KW-0812">Transmembrane</keyword>
<feature type="transmembrane region" description="Helical" evidence="1">
    <location>
        <begin position="323"/>
        <end position="345"/>
    </location>
</feature>
<reference evidence="4 5" key="1">
    <citation type="journal article" date="2016" name="Front. Microbiol.">
        <title>Single-Cell (Meta-)Genomics of a Dimorphic Candidatus Thiomargarita nelsonii Reveals Genomic Plasticity.</title>
        <authorList>
            <person name="Flood B.E."/>
            <person name="Fliss P."/>
            <person name="Jones D.S."/>
            <person name="Dick G.J."/>
            <person name="Jain S."/>
            <person name="Kaster A.K."/>
            <person name="Winkel M."/>
            <person name="Mussmann M."/>
            <person name="Bailey J."/>
        </authorList>
    </citation>
    <scope>NUCLEOTIDE SEQUENCE [LARGE SCALE GENOMIC DNA]</scope>
    <source>
        <strain evidence="4">Hydrate Ridge</strain>
    </source>
</reference>
<keyword evidence="1" id="KW-1133">Transmembrane helix</keyword>
<feature type="domain" description="Bacterial sugar transferase" evidence="3">
    <location>
        <begin position="390"/>
        <end position="477"/>
    </location>
</feature>
<evidence type="ECO:0000259" key="3">
    <source>
        <dbReference type="Pfam" id="PF02397"/>
    </source>
</evidence>
<evidence type="ECO:0000259" key="2">
    <source>
        <dbReference type="Pfam" id="PF00483"/>
    </source>
</evidence>
<dbReference type="Proteomes" id="UP000030428">
    <property type="component" value="Unassembled WGS sequence"/>
</dbReference>
<evidence type="ECO:0000256" key="1">
    <source>
        <dbReference type="SAM" id="Phobius"/>
    </source>
</evidence>
<feature type="domain" description="Nucleotidyl transferase" evidence="2">
    <location>
        <begin position="3"/>
        <end position="125"/>
    </location>
</feature>
<dbReference type="InterPro" id="IPR005835">
    <property type="entry name" value="NTP_transferase_dom"/>
</dbReference>
<name>A0A0A6PLW0_9GAMM</name>
<dbReference type="PANTHER" id="PTHR22572">
    <property type="entry name" value="SUGAR-1-PHOSPHATE GUANYL TRANSFERASE"/>
    <property type="match status" value="1"/>
</dbReference>
<keyword evidence="1" id="KW-0472">Membrane</keyword>
<organism evidence="4 5">
    <name type="scientific">Candidatus Thiomargarita nelsonii</name>
    <dbReference type="NCBI Taxonomy" id="1003181"/>
    <lineage>
        <taxon>Bacteria</taxon>
        <taxon>Pseudomonadati</taxon>
        <taxon>Pseudomonadota</taxon>
        <taxon>Gammaproteobacteria</taxon>
        <taxon>Thiotrichales</taxon>
        <taxon>Thiotrichaceae</taxon>
        <taxon>Thiomargarita</taxon>
    </lineage>
</organism>
<dbReference type="InterPro" id="IPR003362">
    <property type="entry name" value="Bact_transf"/>
</dbReference>
<dbReference type="Gene3D" id="2.160.10.10">
    <property type="entry name" value="Hexapeptide repeat proteins"/>
    <property type="match status" value="1"/>
</dbReference>
<protein>
    <recommendedName>
        <fullName evidence="6">Nucleotidyl transferase</fullName>
    </recommendedName>
</protein>
<sequence>MKAIVFADRLGQELTPLTEKTSVAMLPIVSKPILEHTIESLVMSDIRDITLVVSAYADTIEENLGTGNRWGAKFTYILSQGEENPSDIIQRLDMPTDESWLALRGDVLRSPVISQFLEQAQTLPGDYVLGLMTAQCASLCLCRSGCQPSVLAELRWTGETQPSTQDNQIILEANDSCLESLQSYHQANLDVMAGRFSGLIIPGKQTVLGLTTGPRSQISPKSLKQGLAFVGATCRIHPEAELLNDVVINNNVIVDRGATVQSSVILPNTYIGELVDVKNAIVWGNDLIRVDTGAVLHVSEAFLLGDLQTHVLNNGIAGVLHRFLGLGLLIASLPLWIVALIAALWHKPSQPLKKEQLEGNQITLDELGNRQRKVFTTWLWNTPIPILRYLPRLIATLTGDLRLVGTLPFSPSQLAERIAEWEKVRDEAPVGLIGPTQLNLSAMVPMEEKLMSDAFYAKLRSTSKDLGYLWQGVCALFSRRAWWVQGQCH</sequence>
<evidence type="ECO:0008006" key="6">
    <source>
        <dbReference type="Google" id="ProtNLM"/>
    </source>
</evidence>
<keyword evidence="5" id="KW-1185">Reference proteome</keyword>
<accession>A0A0A6PLW0</accession>